<gene>
    <name evidence="2" type="ORF">NDU88_002704</name>
</gene>
<proteinExistence type="predicted"/>
<reference evidence="2" key="1">
    <citation type="journal article" date="2022" name="bioRxiv">
        <title>Sequencing and chromosome-scale assembly of the giantPleurodeles waltlgenome.</title>
        <authorList>
            <person name="Brown T."/>
            <person name="Elewa A."/>
            <person name="Iarovenko S."/>
            <person name="Subramanian E."/>
            <person name="Araus A.J."/>
            <person name="Petzold A."/>
            <person name="Susuki M."/>
            <person name="Suzuki K.-i.T."/>
            <person name="Hayashi T."/>
            <person name="Toyoda A."/>
            <person name="Oliveira C."/>
            <person name="Osipova E."/>
            <person name="Leigh N.D."/>
            <person name="Simon A."/>
            <person name="Yun M.H."/>
        </authorList>
    </citation>
    <scope>NUCLEOTIDE SEQUENCE</scope>
    <source>
        <strain evidence="2">20211129_DDA</strain>
        <tissue evidence="2">Liver</tissue>
    </source>
</reference>
<dbReference type="Proteomes" id="UP001066276">
    <property type="component" value="Chromosome 3_1"/>
</dbReference>
<dbReference type="AlphaFoldDB" id="A0AAV7UDU7"/>
<feature type="region of interest" description="Disordered" evidence="1">
    <location>
        <begin position="25"/>
        <end position="48"/>
    </location>
</feature>
<evidence type="ECO:0000313" key="2">
    <source>
        <dbReference type="EMBL" id="KAJ1185918.1"/>
    </source>
</evidence>
<protein>
    <recommendedName>
        <fullName evidence="4">Secreted protein</fullName>
    </recommendedName>
</protein>
<keyword evidence="3" id="KW-1185">Reference proteome</keyword>
<sequence>MVSAWGAAAGAGLLAQRVDRPCRSSREPRCTATVVGTGPGRLNGRPDTLERRSESIFNLLGDTIRCIQRRCLAHERNAGPQHSEGEEQERAQEPRLSVLDLVLPAMAAVRANVTPIRSVFVE</sequence>
<evidence type="ECO:0000256" key="1">
    <source>
        <dbReference type="SAM" id="MobiDB-lite"/>
    </source>
</evidence>
<organism evidence="2 3">
    <name type="scientific">Pleurodeles waltl</name>
    <name type="common">Iberian ribbed newt</name>
    <dbReference type="NCBI Taxonomy" id="8319"/>
    <lineage>
        <taxon>Eukaryota</taxon>
        <taxon>Metazoa</taxon>
        <taxon>Chordata</taxon>
        <taxon>Craniata</taxon>
        <taxon>Vertebrata</taxon>
        <taxon>Euteleostomi</taxon>
        <taxon>Amphibia</taxon>
        <taxon>Batrachia</taxon>
        <taxon>Caudata</taxon>
        <taxon>Salamandroidea</taxon>
        <taxon>Salamandridae</taxon>
        <taxon>Pleurodelinae</taxon>
        <taxon>Pleurodeles</taxon>
    </lineage>
</organism>
<name>A0AAV7UDU7_PLEWA</name>
<comment type="caution">
    <text evidence="2">The sequence shown here is derived from an EMBL/GenBank/DDBJ whole genome shotgun (WGS) entry which is preliminary data.</text>
</comment>
<accession>A0AAV7UDU7</accession>
<dbReference type="EMBL" id="JANPWB010000005">
    <property type="protein sequence ID" value="KAJ1185918.1"/>
    <property type="molecule type" value="Genomic_DNA"/>
</dbReference>
<evidence type="ECO:0008006" key="4">
    <source>
        <dbReference type="Google" id="ProtNLM"/>
    </source>
</evidence>
<evidence type="ECO:0000313" key="3">
    <source>
        <dbReference type="Proteomes" id="UP001066276"/>
    </source>
</evidence>